<evidence type="ECO:0000313" key="3">
    <source>
        <dbReference type="Proteomes" id="UP000886886"/>
    </source>
</evidence>
<protein>
    <submittedName>
        <fullName evidence="2">Aryl-sulfate sulfotransferase</fullName>
    </submittedName>
</protein>
<name>A0A9D1D190_9FIRM</name>
<dbReference type="InterPro" id="IPR035391">
    <property type="entry name" value="Arylsulfotran_N"/>
</dbReference>
<sequence>MKRRGMKLALCLGALISGGFLGTIAGQGERLVLAAEQSTGAYEAGGWTIELEEAERSKTLSSVSVALGYSSVETTDLERSAEEGYEFCLIKLRFEKGDSTEPIQWEKLKLVEQDGTEYSRMDDEFITDYGMQRLPGTDLNFGSYEGWVCYQIPETAGELSLVYSFQEEEFQAPILFVQNPEQENTAAEPGQTEDEEAKTETALWERMDYEDPFTQQRAIDAELSREAQSGYSFEDPFVVLNPYQNSPLSAVVIFSTEEETGVEIRVKGKSEANDITASFEADDTHILPIYGLYAGETTEVVLTLDDGSTNTLEITTEPLDSVLTEAVVAVDETEGLPDDGMLTFVSVQRADQGSYGAVAYDDAGDIRWILEKTEGRTFALKRLANGHMMMSSSRLLEPNYYVSGLVEFDLCGKYYADYLIPGGQHHDFVELSNGNLLVATDAEDFSTVEDRIVEIDRETGEVVYELDVADLIDPSDGGSVNQTEEDWCHNNSIDYDETTDTLLLSCRHLDAVLGIDKTNKELKWVLGDPSGFTQVPEDKFFTPIHTENGFEWQYAQHQASFLPNGEILLFDNGTSRTKVGREERAVTGDDVYSRAVCYRIDTDAMTIEQVWSYGKERGREWYSSFISGAEYLGPDDYWITSGGNSYNAEEDTYDLPLSQVSSNELHTYISRVKDGEVVYELQLPSLSFRSTRLPMYAAEDAYTIYDRGIRLGDLGSVETTQMEEADLDAAQPVDFTLDTLVQNPDRIVVSGTWQKTGEDAALLLVDENNEQYAFSIEPASYSSGENEEAFSIWITSSSIPYSHRYRVYLYNQGTLYSTMRYLDNYVDTSNERNGRGPQYTLYETEGNQYTLVTSEEIKIRTGITEETSLPVQTEMIQQEILSELESGEYTIENPLVIQNPYQTAPLTALVAFTTNDGLRTRVTVEGKTEEQDITDTLDLTRTHLVPVLGLYADYENTVHLELLNSRDEVVKENTLTIETDVLPEYLRTAVNVEKAGEPTSMDLMLVSGLGTPYVYAFDSAGEIRWYCSLEREYYGAFPLENGHILIESPDVLYPNSSMPNSPEMLEMDYLGRVFQIYYFPEGVHHEVKEKTPDGNLLVATNSNDGYEQNMVQEIDRNTGEVVKSLNLNELLSELPYITRDDWCHINTVSYDEATDSVLISSRNLHSVIRVNWTTDEIQWILGNPELWEGTVYEDKVLVPTEDFQWHYQQHSAYQLEEDLDGNPETAEIMLFDNHNAQYQMLDSYDSTGHSYVKIYAVNAREGTVSQLANYPTEYSSITSNTFGMWEENRIFSVNAYLPASDGYQGKIYELDAETGEEINTWTISHRFYRAYNVSFDLWDASMPFELSETYRKGTLRTPIQVDQPVRIEGTSVLTEEQAKFILQENILYLYGGDHTYTQIIFNGEDHTYAYDISDIKLRSENVDSYQYRLPIPIQDLEPDTYEIQVMYYDRLYNTNASFTIE</sequence>
<dbReference type="PANTHER" id="PTHR35340">
    <property type="entry name" value="PQQ ENZYME REPEAT PROTEIN-RELATED"/>
    <property type="match status" value="1"/>
</dbReference>
<reference evidence="2" key="2">
    <citation type="journal article" date="2021" name="PeerJ">
        <title>Extensive microbial diversity within the chicken gut microbiome revealed by metagenomics and culture.</title>
        <authorList>
            <person name="Gilroy R."/>
            <person name="Ravi A."/>
            <person name="Getino M."/>
            <person name="Pursley I."/>
            <person name="Horton D.L."/>
            <person name="Alikhan N.F."/>
            <person name="Baker D."/>
            <person name="Gharbi K."/>
            <person name="Hall N."/>
            <person name="Watson M."/>
            <person name="Adriaenssens E.M."/>
            <person name="Foster-Nyarko E."/>
            <person name="Jarju S."/>
            <person name="Secka A."/>
            <person name="Antonio M."/>
            <person name="Oren A."/>
            <person name="Chaudhuri R.R."/>
            <person name="La Ragione R."/>
            <person name="Hildebrand F."/>
            <person name="Pallen M.J."/>
        </authorList>
    </citation>
    <scope>NUCLEOTIDE SEQUENCE</scope>
    <source>
        <strain evidence="2">ChiSjej3B21-11622</strain>
    </source>
</reference>
<dbReference type="Proteomes" id="UP000886886">
    <property type="component" value="Unassembled WGS sequence"/>
</dbReference>
<dbReference type="InterPro" id="IPR011047">
    <property type="entry name" value="Quinoprotein_ADH-like_sf"/>
</dbReference>
<dbReference type="GO" id="GO:0004062">
    <property type="term" value="F:aryl sulfotransferase activity"/>
    <property type="evidence" value="ECO:0007669"/>
    <property type="project" value="InterPro"/>
</dbReference>
<dbReference type="Pfam" id="PF17425">
    <property type="entry name" value="Arylsulfotran_N"/>
    <property type="match status" value="2"/>
</dbReference>
<dbReference type="InterPro" id="IPR010262">
    <property type="entry name" value="Arylsulfotransferase_bact"/>
</dbReference>
<accession>A0A9D1D190</accession>
<evidence type="ECO:0000259" key="1">
    <source>
        <dbReference type="Pfam" id="PF17425"/>
    </source>
</evidence>
<dbReference type="SUPFAM" id="SSF50998">
    <property type="entry name" value="Quinoprotein alcohol dehydrogenase-like"/>
    <property type="match status" value="1"/>
</dbReference>
<feature type="domain" description="Arylsulfotransferase N-terminal" evidence="1">
    <location>
        <begin position="238"/>
        <end position="316"/>
    </location>
</feature>
<dbReference type="PANTHER" id="PTHR35340:SF10">
    <property type="entry name" value="CYTOPLASMIC PROTEIN"/>
    <property type="match status" value="1"/>
</dbReference>
<evidence type="ECO:0000313" key="2">
    <source>
        <dbReference type="EMBL" id="HIQ96348.1"/>
    </source>
</evidence>
<organism evidence="2 3">
    <name type="scientific">Candidatus Limivivens merdigallinarum</name>
    <dbReference type="NCBI Taxonomy" id="2840859"/>
    <lineage>
        <taxon>Bacteria</taxon>
        <taxon>Bacillati</taxon>
        <taxon>Bacillota</taxon>
        <taxon>Clostridia</taxon>
        <taxon>Lachnospirales</taxon>
        <taxon>Lachnospiraceae</taxon>
        <taxon>Lachnospiraceae incertae sedis</taxon>
        <taxon>Candidatus Limivivens</taxon>
    </lineage>
</organism>
<feature type="domain" description="Arylsulfotransferase N-terminal" evidence="1">
    <location>
        <begin position="896"/>
        <end position="979"/>
    </location>
</feature>
<dbReference type="EMBL" id="DVFT01000107">
    <property type="protein sequence ID" value="HIQ96348.1"/>
    <property type="molecule type" value="Genomic_DNA"/>
</dbReference>
<reference evidence="2" key="1">
    <citation type="submission" date="2020-10" db="EMBL/GenBank/DDBJ databases">
        <authorList>
            <person name="Gilroy R."/>
        </authorList>
    </citation>
    <scope>NUCLEOTIDE SEQUENCE</scope>
    <source>
        <strain evidence="2">ChiSjej3B21-11622</strain>
    </source>
</reference>
<dbReference type="Gene3D" id="2.60.40.3100">
    <property type="entry name" value="Arylsulphate sulphotransferase monomer, N-terminal domain"/>
    <property type="match status" value="2"/>
</dbReference>
<gene>
    <name evidence="2" type="ORF">IAB26_07280</name>
</gene>
<proteinExistence type="predicted"/>
<dbReference type="InterPro" id="IPR053143">
    <property type="entry name" value="Arylsulfate_ST"/>
</dbReference>
<dbReference type="InterPro" id="IPR038477">
    <property type="entry name" value="ASST_N_sf"/>
</dbReference>
<comment type="caution">
    <text evidence="2">The sequence shown here is derived from an EMBL/GenBank/DDBJ whole genome shotgun (WGS) entry which is preliminary data.</text>
</comment>
<dbReference type="Pfam" id="PF05935">
    <property type="entry name" value="Arylsulfotrans"/>
    <property type="match status" value="2"/>
</dbReference>